<name>A0AAE3GJ90_9PSEU</name>
<feature type="transmembrane region" description="Helical" evidence="2">
    <location>
        <begin position="76"/>
        <end position="97"/>
    </location>
</feature>
<proteinExistence type="predicted"/>
<protein>
    <recommendedName>
        <fullName evidence="5">LysM domain-containing protein</fullName>
    </recommendedName>
</protein>
<keyword evidence="4" id="KW-1185">Reference proteome</keyword>
<gene>
    <name evidence="3" type="ORF">LX83_005295</name>
</gene>
<keyword evidence="2" id="KW-0812">Transmembrane</keyword>
<evidence type="ECO:0000256" key="1">
    <source>
        <dbReference type="SAM" id="MobiDB-lite"/>
    </source>
</evidence>
<dbReference type="EMBL" id="JAMTCK010000013">
    <property type="protein sequence ID" value="MCP2168417.1"/>
    <property type="molecule type" value="Genomic_DNA"/>
</dbReference>
<keyword evidence="2" id="KW-1133">Transmembrane helix</keyword>
<reference evidence="3" key="1">
    <citation type="submission" date="2022-06" db="EMBL/GenBank/DDBJ databases">
        <title>Genomic Encyclopedia of Archaeal and Bacterial Type Strains, Phase II (KMG-II): from individual species to whole genera.</title>
        <authorList>
            <person name="Goeker M."/>
        </authorList>
    </citation>
    <scope>NUCLEOTIDE SEQUENCE</scope>
    <source>
        <strain evidence="3">DSM 43935</strain>
    </source>
</reference>
<comment type="caution">
    <text evidence="3">The sequence shown here is derived from an EMBL/GenBank/DDBJ whole genome shotgun (WGS) entry which is preliminary data.</text>
</comment>
<dbReference type="AlphaFoldDB" id="A0AAE3GJ90"/>
<evidence type="ECO:0008006" key="5">
    <source>
        <dbReference type="Google" id="ProtNLM"/>
    </source>
</evidence>
<keyword evidence="2" id="KW-0472">Membrane</keyword>
<evidence type="ECO:0000313" key="3">
    <source>
        <dbReference type="EMBL" id="MCP2168417.1"/>
    </source>
</evidence>
<feature type="region of interest" description="Disordered" evidence="1">
    <location>
        <begin position="27"/>
        <end position="67"/>
    </location>
</feature>
<dbReference type="Proteomes" id="UP001206128">
    <property type="component" value="Unassembled WGS sequence"/>
</dbReference>
<sequence>MTIVSITRSGLRVLDRTTRKRERISVADLDSARDGGARPVGPVRPAGRRHPVRPPRVDRRVSCPGRARTRDEDHPLWWFLVAALLVAAAVVALGLLYHHMALAAAGVPARTAQVRLQSGEDLTDLARRMVPHARPAVVVERIRELNHLSSADQAAGRLLDVPDGR</sequence>
<evidence type="ECO:0000313" key="4">
    <source>
        <dbReference type="Proteomes" id="UP001206128"/>
    </source>
</evidence>
<dbReference type="RefSeq" id="WP_253776227.1">
    <property type="nucleotide sequence ID" value="NZ_JAMTCK010000013.1"/>
</dbReference>
<accession>A0AAE3GJ90</accession>
<organism evidence="3 4">
    <name type="scientific">Goodfellowiella coeruleoviolacea</name>
    <dbReference type="NCBI Taxonomy" id="334858"/>
    <lineage>
        <taxon>Bacteria</taxon>
        <taxon>Bacillati</taxon>
        <taxon>Actinomycetota</taxon>
        <taxon>Actinomycetes</taxon>
        <taxon>Pseudonocardiales</taxon>
        <taxon>Pseudonocardiaceae</taxon>
        <taxon>Goodfellowiella</taxon>
    </lineage>
</organism>
<evidence type="ECO:0000256" key="2">
    <source>
        <dbReference type="SAM" id="Phobius"/>
    </source>
</evidence>